<gene>
    <name evidence="2" type="ORF">ACFOSX_08090</name>
</gene>
<comment type="caution">
    <text evidence="2">The sequence shown here is derived from an EMBL/GenBank/DDBJ whole genome shotgun (WGS) entry which is preliminary data.</text>
</comment>
<name>A0ABV8AGH1_9FLAO</name>
<dbReference type="Pfam" id="PF19578">
    <property type="entry name" value="DUF6090"/>
    <property type="match status" value="1"/>
</dbReference>
<dbReference type="InterPro" id="IPR045749">
    <property type="entry name" value="DUF6090"/>
</dbReference>
<evidence type="ECO:0000313" key="2">
    <source>
        <dbReference type="EMBL" id="MFC3877187.1"/>
    </source>
</evidence>
<dbReference type="RefSeq" id="WP_386098997.1">
    <property type="nucleotide sequence ID" value="NZ_JBHSAT010000004.1"/>
</dbReference>
<feature type="transmembrane region" description="Helical" evidence="1">
    <location>
        <begin position="21"/>
        <end position="42"/>
    </location>
</feature>
<organism evidence="2 3">
    <name type="scientific">Winogradskyella maritima</name>
    <dbReference type="NCBI Taxonomy" id="1517766"/>
    <lineage>
        <taxon>Bacteria</taxon>
        <taxon>Pseudomonadati</taxon>
        <taxon>Bacteroidota</taxon>
        <taxon>Flavobacteriia</taxon>
        <taxon>Flavobacteriales</taxon>
        <taxon>Flavobacteriaceae</taxon>
        <taxon>Winogradskyella</taxon>
    </lineage>
</organism>
<protein>
    <submittedName>
        <fullName evidence="2">DUF6090 family protein</fullName>
    </submittedName>
</protein>
<keyword evidence="1" id="KW-0472">Membrane</keyword>
<reference evidence="3" key="1">
    <citation type="journal article" date="2019" name="Int. J. Syst. Evol. Microbiol.">
        <title>The Global Catalogue of Microorganisms (GCM) 10K type strain sequencing project: providing services to taxonomists for standard genome sequencing and annotation.</title>
        <authorList>
            <consortium name="The Broad Institute Genomics Platform"/>
            <consortium name="The Broad Institute Genome Sequencing Center for Infectious Disease"/>
            <person name="Wu L."/>
            <person name="Ma J."/>
        </authorList>
    </citation>
    <scope>NUCLEOTIDE SEQUENCE [LARGE SCALE GENOMIC DNA]</scope>
    <source>
        <strain evidence="3">CECT 8979</strain>
    </source>
</reference>
<accession>A0ABV8AGH1</accession>
<keyword evidence="1" id="KW-0812">Transmembrane</keyword>
<dbReference type="Proteomes" id="UP001595812">
    <property type="component" value="Unassembled WGS sequence"/>
</dbReference>
<evidence type="ECO:0000313" key="3">
    <source>
        <dbReference type="Proteomes" id="UP001595812"/>
    </source>
</evidence>
<evidence type="ECO:0000256" key="1">
    <source>
        <dbReference type="SAM" id="Phobius"/>
    </source>
</evidence>
<keyword evidence="3" id="KW-1185">Reference proteome</keyword>
<proteinExistence type="predicted"/>
<keyword evidence="1" id="KW-1133">Transmembrane helix</keyword>
<sequence>MIKFFRKIRYNLMSENKTGRYFKYAIGEILLVVIGILIALQINNWNEQTKAKASADIQLNQLYQNISDDLILLNASNTNVTSSLASCQKLSEQFQLIKPFDSLTTSYILDNVFERNFHNNTAAYDKLNQSGEFSILPKDLQSEITYYYNLLDRVKEREEISNTFIKKNLEPYYFDYYSIYHRKGSNQHPIFSDYYKNDNRQPIALDVEKIKNDHKLATLIFARNYQLKNQIEFYVKAIEKGENIQKLIENYINLTND</sequence>
<dbReference type="EMBL" id="JBHSAT010000004">
    <property type="protein sequence ID" value="MFC3877187.1"/>
    <property type="molecule type" value="Genomic_DNA"/>
</dbReference>